<keyword evidence="3" id="KW-1185">Reference proteome</keyword>
<evidence type="ECO:0000256" key="1">
    <source>
        <dbReference type="SAM" id="SignalP"/>
    </source>
</evidence>
<feature type="signal peptide" evidence="1">
    <location>
        <begin position="1"/>
        <end position="18"/>
    </location>
</feature>
<dbReference type="Proteomes" id="UP001217089">
    <property type="component" value="Unassembled WGS sequence"/>
</dbReference>
<name>A0ABQ9FCQ0_TEGGR</name>
<organism evidence="2 3">
    <name type="scientific">Tegillarca granosa</name>
    <name type="common">Malaysian cockle</name>
    <name type="synonym">Anadara granosa</name>
    <dbReference type="NCBI Taxonomy" id="220873"/>
    <lineage>
        <taxon>Eukaryota</taxon>
        <taxon>Metazoa</taxon>
        <taxon>Spiralia</taxon>
        <taxon>Lophotrochozoa</taxon>
        <taxon>Mollusca</taxon>
        <taxon>Bivalvia</taxon>
        <taxon>Autobranchia</taxon>
        <taxon>Pteriomorphia</taxon>
        <taxon>Arcoida</taxon>
        <taxon>Arcoidea</taxon>
        <taxon>Arcidae</taxon>
        <taxon>Tegillarca</taxon>
    </lineage>
</organism>
<evidence type="ECO:0000313" key="3">
    <source>
        <dbReference type="Proteomes" id="UP001217089"/>
    </source>
</evidence>
<accession>A0ABQ9FCQ0</accession>
<comment type="caution">
    <text evidence="2">The sequence shown here is derived from an EMBL/GenBank/DDBJ whole genome shotgun (WGS) entry which is preliminary data.</text>
</comment>
<keyword evidence="1" id="KW-0732">Signal</keyword>
<feature type="chain" id="PRO_5045949545" evidence="1">
    <location>
        <begin position="19"/>
        <end position="141"/>
    </location>
</feature>
<proteinExistence type="predicted"/>
<sequence length="141" mass="15538">MKGIVVIFLTSVCLMVDAGGYYRLKKETLCNTTAACGQKYCCRDSNGDIITDEPNGPIDIGLPLRTGYCSKKPGKQGTICIEKCGCEKGYTCYRPVSGVCCLPMRCYDSKWVEEQREYWKKCFADPNCPIPPVAAPGSKPK</sequence>
<gene>
    <name evidence="2" type="ORF">KUTeg_008783</name>
</gene>
<dbReference type="EMBL" id="JARBDR010000342">
    <property type="protein sequence ID" value="KAJ8314222.1"/>
    <property type="molecule type" value="Genomic_DNA"/>
</dbReference>
<evidence type="ECO:0000313" key="2">
    <source>
        <dbReference type="EMBL" id="KAJ8314222.1"/>
    </source>
</evidence>
<reference evidence="2 3" key="1">
    <citation type="submission" date="2022-12" db="EMBL/GenBank/DDBJ databases">
        <title>Chromosome-level genome of Tegillarca granosa.</title>
        <authorList>
            <person name="Kim J."/>
        </authorList>
    </citation>
    <scope>NUCLEOTIDE SEQUENCE [LARGE SCALE GENOMIC DNA]</scope>
    <source>
        <strain evidence="2">Teg-2019</strain>
        <tissue evidence="2">Adductor muscle</tissue>
    </source>
</reference>
<protein>
    <submittedName>
        <fullName evidence="2">Uncharacterized protein</fullName>
    </submittedName>
</protein>